<proteinExistence type="predicted"/>
<dbReference type="AlphaFoldDB" id="A0A292GS23"/>
<dbReference type="EMBL" id="LC171369">
    <property type="protein sequence ID" value="BBA74410.1"/>
    <property type="molecule type" value="Genomic_DNA"/>
</dbReference>
<evidence type="ECO:0000313" key="1">
    <source>
        <dbReference type="EMBL" id="BBA74410.1"/>
    </source>
</evidence>
<accession>A0A292GS23</accession>
<organism evidence="1">
    <name type="scientific">Ochrobactrum sp. PW1</name>
    <dbReference type="NCBI Taxonomy" id="1882222"/>
    <lineage>
        <taxon>Bacteria</taxon>
        <taxon>Pseudomonadati</taxon>
        <taxon>Pseudomonadota</taxon>
        <taxon>Alphaproteobacteria</taxon>
        <taxon>Hyphomicrobiales</taxon>
        <taxon>Brucellaceae</taxon>
        <taxon>Brucella/Ochrobactrum group</taxon>
        <taxon>Ochrobactrum</taxon>
    </lineage>
</organism>
<reference evidence="1" key="1">
    <citation type="submission" date="2016-07" db="EMBL/GenBank/DDBJ databases">
        <title>Genomics reveals synergistic degradation of pyrene by five bacteria in a mangrove sediment-derived bacterial consortium.</title>
        <authorList>
            <person name="Wanapaisan P."/>
            <person name="Vejarano F."/>
            <person name="Chakraborty J."/>
            <person name="Shintani M."/>
            <person name="Muangchinda C."/>
            <person name="Laothamteep N."/>
            <person name="Suzuki-Minakuchi C."/>
            <person name="Inoue K."/>
            <person name="Nojiri H."/>
            <person name="Pinyakong O."/>
        </authorList>
    </citation>
    <scope>NUCLEOTIDE SEQUENCE</scope>
    <source>
        <strain evidence="1">PW1</strain>
    </source>
</reference>
<name>A0A292GS23_9HYPH</name>
<sequence length="63" mass="6845">MLAQSENCIKAQADPAALRADQQMLRQWAIDQALRHIHAPSAEVAIAYADKLVDFVNGKQAAA</sequence>
<protein>
    <submittedName>
        <fullName evidence="1">Chemotaxis response regulator protein-glutamate methylesterase</fullName>
    </submittedName>
</protein>